<keyword evidence="3" id="KW-1185">Reference proteome</keyword>
<organism evidence="2 3">
    <name type="scientific">Penicillium thymicola</name>
    <dbReference type="NCBI Taxonomy" id="293382"/>
    <lineage>
        <taxon>Eukaryota</taxon>
        <taxon>Fungi</taxon>
        <taxon>Dikarya</taxon>
        <taxon>Ascomycota</taxon>
        <taxon>Pezizomycotina</taxon>
        <taxon>Eurotiomycetes</taxon>
        <taxon>Eurotiomycetidae</taxon>
        <taxon>Eurotiales</taxon>
        <taxon>Aspergillaceae</taxon>
        <taxon>Penicillium</taxon>
    </lineage>
</organism>
<dbReference type="Proteomes" id="UP001227192">
    <property type="component" value="Unassembled WGS sequence"/>
</dbReference>
<evidence type="ECO:0000313" key="3">
    <source>
        <dbReference type="Proteomes" id="UP001227192"/>
    </source>
</evidence>
<evidence type="ECO:0000256" key="1">
    <source>
        <dbReference type="SAM" id="Phobius"/>
    </source>
</evidence>
<keyword evidence="1" id="KW-0812">Transmembrane</keyword>
<proteinExistence type="predicted"/>
<protein>
    <submittedName>
        <fullName evidence="2">Uncharacterized protein</fullName>
    </submittedName>
</protein>
<evidence type="ECO:0000313" key="2">
    <source>
        <dbReference type="EMBL" id="KAJ9485943.1"/>
    </source>
</evidence>
<feature type="transmembrane region" description="Helical" evidence="1">
    <location>
        <begin position="76"/>
        <end position="102"/>
    </location>
</feature>
<comment type="caution">
    <text evidence="2">The sequence shown here is derived from an EMBL/GenBank/DDBJ whole genome shotgun (WGS) entry which is preliminary data.</text>
</comment>
<dbReference type="EMBL" id="LACB01000237">
    <property type="protein sequence ID" value="KAJ9485943.1"/>
    <property type="molecule type" value="Genomic_DNA"/>
</dbReference>
<dbReference type="AlphaFoldDB" id="A0AAI9TFR1"/>
<keyword evidence="1" id="KW-0472">Membrane</keyword>
<reference evidence="2" key="1">
    <citation type="submission" date="2015-06" db="EMBL/GenBank/DDBJ databases">
        <authorList>
            <person name="Nguyen H."/>
        </authorList>
    </citation>
    <scope>NUCLEOTIDE SEQUENCE</scope>
    <source>
        <strain evidence="2">DAOM 180753</strain>
    </source>
</reference>
<gene>
    <name evidence="2" type="ORF">VN97_g7405</name>
</gene>
<accession>A0AAI9TFR1</accession>
<reference evidence="2" key="2">
    <citation type="journal article" date="2016" name="Fungal Biol.">
        <title>Ochratoxin A production by Penicillium thymicola.</title>
        <authorList>
            <person name="Nguyen H.D.T."/>
            <person name="McMullin D.R."/>
            <person name="Ponomareva E."/>
            <person name="Riley R."/>
            <person name="Pomraning K.R."/>
            <person name="Baker S.E."/>
            <person name="Seifert K.A."/>
        </authorList>
    </citation>
    <scope>NUCLEOTIDE SEQUENCE</scope>
    <source>
        <strain evidence="2">DAOM 180753</strain>
    </source>
</reference>
<name>A0AAI9TFR1_PENTH</name>
<keyword evidence="1" id="KW-1133">Transmembrane helix</keyword>
<sequence length="108" mass="12540">MISEWIRGMISQGTQGRAQFYSVIKKRREVSTRTERERSRVPGIIQYITITSYNYGKEIVCLQRSSCYKNPQDLSIFLYLSLSLSLSLFPVFVFLVGMHSFFIDRPGT</sequence>